<feature type="compositionally biased region" description="Polar residues" evidence="1">
    <location>
        <begin position="34"/>
        <end position="44"/>
    </location>
</feature>
<keyword evidence="3" id="KW-1185">Reference proteome</keyword>
<evidence type="ECO:0000313" key="3">
    <source>
        <dbReference type="Proteomes" id="UP000030686"/>
    </source>
</evidence>
<protein>
    <submittedName>
        <fullName evidence="2">Genomic scaffold, ProqFM164S01</fullName>
    </submittedName>
</protein>
<gene>
    <name evidence="2" type="ORF">PROQFM164_S01g001735</name>
</gene>
<accession>W6Q131</accession>
<evidence type="ECO:0000256" key="1">
    <source>
        <dbReference type="SAM" id="MobiDB-lite"/>
    </source>
</evidence>
<dbReference type="Proteomes" id="UP000030686">
    <property type="component" value="Unassembled WGS sequence"/>
</dbReference>
<dbReference type="AlphaFoldDB" id="W6Q131"/>
<sequence length="44" mass="4851">MKLVSPIPNRTDKLNTASIHIHPHPHNKTPGESIPTQPSMCLPN</sequence>
<reference evidence="2" key="1">
    <citation type="journal article" date="2014" name="Nat. Commun.">
        <title>Multiple recent horizontal transfers of a large genomic region in cheese making fungi.</title>
        <authorList>
            <person name="Cheeseman K."/>
            <person name="Ropars J."/>
            <person name="Renault P."/>
            <person name="Dupont J."/>
            <person name="Gouzy J."/>
            <person name="Branca A."/>
            <person name="Abraham A.L."/>
            <person name="Ceppi M."/>
            <person name="Conseiller E."/>
            <person name="Debuchy R."/>
            <person name="Malagnac F."/>
            <person name="Goarin A."/>
            <person name="Silar P."/>
            <person name="Lacoste S."/>
            <person name="Sallet E."/>
            <person name="Bensimon A."/>
            <person name="Giraud T."/>
            <person name="Brygoo Y."/>
        </authorList>
    </citation>
    <scope>NUCLEOTIDE SEQUENCE [LARGE SCALE GENOMIC DNA]</scope>
    <source>
        <strain evidence="2">FM164</strain>
    </source>
</reference>
<organism evidence="2 3">
    <name type="scientific">Penicillium roqueforti (strain FM164)</name>
    <dbReference type="NCBI Taxonomy" id="1365484"/>
    <lineage>
        <taxon>Eukaryota</taxon>
        <taxon>Fungi</taxon>
        <taxon>Dikarya</taxon>
        <taxon>Ascomycota</taxon>
        <taxon>Pezizomycotina</taxon>
        <taxon>Eurotiomycetes</taxon>
        <taxon>Eurotiomycetidae</taxon>
        <taxon>Eurotiales</taxon>
        <taxon>Aspergillaceae</taxon>
        <taxon>Penicillium</taxon>
    </lineage>
</organism>
<evidence type="ECO:0000313" key="2">
    <source>
        <dbReference type="EMBL" id="CDM27924.1"/>
    </source>
</evidence>
<name>W6Q131_PENRF</name>
<proteinExistence type="predicted"/>
<dbReference type="EMBL" id="HG792015">
    <property type="protein sequence ID" value="CDM27924.1"/>
    <property type="molecule type" value="Genomic_DNA"/>
</dbReference>
<feature type="region of interest" description="Disordered" evidence="1">
    <location>
        <begin position="1"/>
        <end position="44"/>
    </location>
</feature>